<evidence type="ECO:0000313" key="5">
    <source>
        <dbReference type="Proteomes" id="UP000321917"/>
    </source>
</evidence>
<dbReference type="InterPro" id="IPR021307">
    <property type="entry name" value="DUF2884"/>
</dbReference>
<dbReference type="Proteomes" id="UP000321917">
    <property type="component" value="Unassembled WGS sequence"/>
</dbReference>
<dbReference type="EMBL" id="VOLQ01000004">
    <property type="protein sequence ID" value="TWX70588.1"/>
    <property type="molecule type" value="Genomic_DNA"/>
</dbReference>
<feature type="signal peptide" evidence="1">
    <location>
        <begin position="1"/>
        <end position="18"/>
    </location>
</feature>
<protein>
    <submittedName>
        <fullName evidence="3">DUF2884 family protein</fullName>
    </submittedName>
</protein>
<keyword evidence="1" id="KW-0732">Signal</keyword>
<proteinExistence type="predicted"/>
<dbReference type="EMBL" id="VOLR01000004">
    <property type="protein sequence ID" value="TWX62186.1"/>
    <property type="molecule type" value="Genomic_DNA"/>
</dbReference>
<keyword evidence="4" id="KW-1185">Reference proteome</keyword>
<dbReference type="OrthoDB" id="6397557at2"/>
<dbReference type="Proteomes" id="UP000321525">
    <property type="component" value="Unassembled WGS sequence"/>
</dbReference>
<dbReference type="Pfam" id="PF11101">
    <property type="entry name" value="DUF2884"/>
    <property type="match status" value="1"/>
</dbReference>
<gene>
    <name evidence="2" type="ORF">ESZ26_04240</name>
    <name evidence="3" type="ORF">ESZ27_03495</name>
</gene>
<dbReference type="RefSeq" id="WP_146798318.1">
    <property type="nucleotide sequence ID" value="NZ_VOLP01000005.1"/>
</dbReference>
<sequence length="269" mass="29646">MKTLIATALILASSTAFASTASFTNDSCNANISGGIKITPTTIEFSKSKQPLYKIVNNERLYVNGVQVDLTQSQQSLVNDYSIGIRAAVPQVKRIALDAIDIASDGVNLAFNELLGQDNTLSAEITSQLSEIRKEVDQGFTSDSDIYFDEDGFSGENFFNEDFEQRIESAVEKTVQNSIGSLMIAVGQEMLFSGGDMDAFETRMEDFGEKMENVMESRGEQIQKSSEALCQSVVDIDALEDRLTDEITELKDFNMLTTTVLAKDRKDLM</sequence>
<dbReference type="AlphaFoldDB" id="A0A5C6QPK8"/>
<organism evidence="3 5">
    <name type="scientific">Colwellia hornerae</name>
    <dbReference type="NCBI Taxonomy" id="89402"/>
    <lineage>
        <taxon>Bacteria</taxon>
        <taxon>Pseudomonadati</taxon>
        <taxon>Pseudomonadota</taxon>
        <taxon>Gammaproteobacteria</taxon>
        <taxon>Alteromonadales</taxon>
        <taxon>Colwelliaceae</taxon>
        <taxon>Colwellia</taxon>
    </lineage>
</organism>
<evidence type="ECO:0000256" key="1">
    <source>
        <dbReference type="SAM" id="SignalP"/>
    </source>
</evidence>
<evidence type="ECO:0000313" key="4">
    <source>
        <dbReference type="Proteomes" id="UP000321525"/>
    </source>
</evidence>
<comment type="caution">
    <text evidence="3">The sequence shown here is derived from an EMBL/GenBank/DDBJ whole genome shotgun (WGS) entry which is preliminary data.</text>
</comment>
<reference evidence="3 5" key="1">
    <citation type="submission" date="2019-07" db="EMBL/GenBank/DDBJ databases">
        <title>Genomes of sea-ice associated Colwellia species.</title>
        <authorList>
            <person name="Bowman J.P."/>
        </authorList>
    </citation>
    <scope>NUCLEOTIDE SEQUENCE [LARGE SCALE GENOMIC DNA]</scope>
    <source>
        <strain evidence="2 4">ACAM 607</strain>
        <strain evidence="3 5">IC036</strain>
    </source>
</reference>
<feature type="chain" id="PRO_5022780038" evidence="1">
    <location>
        <begin position="19"/>
        <end position="269"/>
    </location>
</feature>
<accession>A0A5C6QPK8</accession>
<evidence type="ECO:0000313" key="2">
    <source>
        <dbReference type="EMBL" id="TWX62186.1"/>
    </source>
</evidence>
<name>A0A5C6QPK8_9GAMM</name>
<evidence type="ECO:0000313" key="3">
    <source>
        <dbReference type="EMBL" id="TWX70588.1"/>
    </source>
</evidence>